<dbReference type="InterPro" id="IPR000160">
    <property type="entry name" value="GGDEF_dom"/>
</dbReference>
<dbReference type="SUPFAM" id="SSF55073">
    <property type="entry name" value="Nucleotide cyclase"/>
    <property type="match status" value="1"/>
</dbReference>
<evidence type="ECO:0000256" key="3">
    <source>
        <dbReference type="SAM" id="Phobius"/>
    </source>
</evidence>
<dbReference type="SMART" id="SM00267">
    <property type="entry name" value="GGDEF"/>
    <property type="match status" value="1"/>
</dbReference>
<feature type="transmembrane region" description="Helical" evidence="3">
    <location>
        <begin position="187"/>
        <end position="211"/>
    </location>
</feature>
<evidence type="ECO:0000256" key="1">
    <source>
        <dbReference type="ARBA" id="ARBA00012528"/>
    </source>
</evidence>
<feature type="transmembrane region" description="Helical" evidence="3">
    <location>
        <begin position="121"/>
        <end position="142"/>
    </location>
</feature>
<reference evidence="5 6" key="1">
    <citation type="submission" date="2023-10" db="EMBL/GenBank/DDBJ databases">
        <title>Noviherbaspirillum sp. CPCC 100848 genome assembly.</title>
        <authorList>
            <person name="Li X.Y."/>
            <person name="Fang X.M."/>
        </authorList>
    </citation>
    <scope>NUCLEOTIDE SEQUENCE [LARGE SCALE GENOMIC DNA]</scope>
    <source>
        <strain evidence="5 6">CPCC 100848</strain>
    </source>
</reference>
<feature type="transmembrane region" description="Helical" evidence="3">
    <location>
        <begin position="154"/>
        <end position="175"/>
    </location>
</feature>
<keyword evidence="3" id="KW-0812">Transmembrane</keyword>
<dbReference type="PANTHER" id="PTHR45138">
    <property type="entry name" value="REGULATORY COMPONENTS OF SENSORY TRANSDUCTION SYSTEM"/>
    <property type="match status" value="1"/>
</dbReference>
<dbReference type="RefSeq" id="WP_326509525.1">
    <property type="nucleotide sequence ID" value="NZ_JAWIIV010000038.1"/>
</dbReference>
<dbReference type="InterPro" id="IPR043128">
    <property type="entry name" value="Rev_trsase/Diguanyl_cyclase"/>
</dbReference>
<feature type="transmembrane region" description="Helical" evidence="3">
    <location>
        <begin position="63"/>
        <end position="85"/>
    </location>
</feature>
<organism evidence="5 6">
    <name type="scientific">Noviherbaspirillum album</name>
    <dbReference type="NCBI Taxonomy" id="3080276"/>
    <lineage>
        <taxon>Bacteria</taxon>
        <taxon>Pseudomonadati</taxon>
        <taxon>Pseudomonadota</taxon>
        <taxon>Betaproteobacteria</taxon>
        <taxon>Burkholderiales</taxon>
        <taxon>Oxalobacteraceae</taxon>
        <taxon>Noviherbaspirillum</taxon>
    </lineage>
</organism>
<keyword evidence="6" id="KW-1185">Reference proteome</keyword>
<evidence type="ECO:0000313" key="6">
    <source>
        <dbReference type="Proteomes" id="UP001352263"/>
    </source>
</evidence>
<dbReference type="Proteomes" id="UP001352263">
    <property type="component" value="Unassembled WGS sequence"/>
</dbReference>
<keyword evidence="5" id="KW-0808">Transferase</keyword>
<dbReference type="PANTHER" id="PTHR45138:SF9">
    <property type="entry name" value="DIGUANYLATE CYCLASE DGCM-RELATED"/>
    <property type="match status" value="1"/>
</dbReference>
<dbReference type="Pfam" id="PF00990">
    <property type="entry name" value="GGDEF"/>
    <property type="match status" value="1"/>
</dbReference>
<feature type="transmembrane region" description="Helical" evidence="3">
    <location>
        <begin position="97"/>
        <end position="115"/>
    </location>
</feature>
<dbReference type="Gene3D" id="3.30.70.270">
    <property type="match status" value="1"/>
</dbReference>
<feature type="transmembrane region" description="Helical" evidence="3">
    <location>
        <begin position="6"/>
        <end position="26"/>
    </location>
</feature>
<accession>A0ABU6JGX0</accession>
<feature type="transmembrane region" description="Helical" evidence="3">
    <location>
        <begin position="38"/>
        <end position="57"/>
    </location>
</feature>
<evidence type="ECO:0000256" key="2">
    <source>
        <dbReference type="ARBA" id="ARBA00034247"/>
    </source>
</evidence>
<dbReference type="NCBIfam" id="TIGR00254">
    <property type="entry name" value="GGDEF"/>
    <property type="match status" value="1"/>
</dbReference>
<protein>
    <recommendedName>
        <fullName evidence="1">diguanylate cyclase</fullName>
        <ecNumber evidence="1">2.7.7.65</ecNumber>
    </recommendedName>
</protein>
<keyword evidence="3" id="KW-0472">Membrane</keyword>
<keyword evidence="5" id="KW-0548">Nucleotidyltransferase</keyword>
<dbReference type="InterPro" id="IPR050469">
    <property type="entry name" value="Diguanylate_Cyclase"/>
</dbReference>
<feature type="domain" description="GGDEF" evidence="4">
    <location>
        <begin position="253"/>
        <end position="383"/>
    </location>
</feature>
<sequence length="391" mass="42702">MPGIDPLAFIIISAAFGTLCAFVLFVLGSGFLRDIKGLAHWGAACITMATAAFLFALRGIVPVLFSSFLPNLLVAVGVVTMHASLTEYGGFKRKTKLLFLILGAAALALAWFTFVQDNYRARVITMSSTLTVLFTACALLIFRLKEKGFAERFTGLAFLATSVVMLARCTAAFLQNSRVRPDTDTSLVHSVYMGTFAFSLVALSLGFMLMVSRAMHMKLEFLATRDQMTGVYRRDAFLALLDQTIAQSRLKRRPMSVLIIDLDNFKEVNDRHGHLTGDQVIIDFSSKVQQLLRRGDAIGRYGGEEFLVLLPDTTQDDAYSVADRIRAMAAEVWSKEVPAYTVSIGVAPLVADYPDSATLIDAADKALYAAKKAGKNHVMLACSQSYGITPS</sequence>
<comment type="caution">
    <text evidence="5">The sequence shown here is derived from an EMBL/GenBank/DDBJ whole genome shotgun (WGS) entry which is preliminary data.</text>
</comment>
<dbReference type="EC" id="2.7.7.65" evidence="1"/>
<dbReference type="PROSITE" id="PS50887">
    <property type="entry name" value="GGDEF"/>
    <property type="match status" value="1"/>
</dbReference>
<name>A0ABU6JGX0_9BURK</name>
<dbReference type="CDD" id="cd01949">
    <property type="entry name" value="GGDEF"/>
    <property type="match status" value="1"/>
</dbReference>
<evidence type="ECO:0000259" key="4">
    <source>
        <dbReference type="PROSITE" id="PS50887"/>
    </source>
</evidence>
<dbReference type="InterPro" id="IPR029787">
    <property type="entry name" value="Nucleotide_cyclase"/>
</dbReference>
<gene>
    <name evidence="5" type="ORF">RY831_27430</name>
</gene>
<proteinExistence type="predicted"/>
<dbReference type="GO" id="GO:0052621">
    <property type="term" value="F:diguanylate cyclase activity"/>
    <property type="evidence" value="ECO:0007669"/>
    <property type="project" value="UniProtKB-EC"/>
</dbReference>
<dbReference type="EMBL" id="JAWIIV010000038">
    <property type="protein sequence ID" value="MEC4722897.1"/>
    <property type="molecule type" value="Genomic_DNA"/>
</dbReference>
<keyword evidence="3" id="KW-1133">Transmembrane helix</keyword>
<evidence type="ECO:0000313" key="5">
    <source>
        <dbReference type="EMBL" id="MEC4722897.1"/>
    </source>
</evidence>
<comment type="catalytic activity">
    <reaction evidence="2">
        <text>2 GTP = 3',3'-c-di-GMP + 2 diphosphate</text>
        <dbReference type="Rhea" id="RHEA:24898"/>
        <dbReference type="ChEBI" id="CHEBI:33019"/>
        <dbReference type="ChEBI" id="CHEBI:37565"/>
        <dbReference type="ChEBI" id="CHEBI:58805"/>
        <dbReference type="EC" id="2.7.7.65"/>
    </reaction>
</comment>